<keyword evidence="4" id="KW-1185">Reference proteome</keyword>
<protein>
    <recommendedName>
        <fullName evidence="5">GAG-pre-integrase domain-containing protein</fullName>
    </recommendedName>
</protein>
<dbReference type="AlphaFoldDB" id="A0AAV3QN01"/>
<name>A0AAV3QN01_LITER</name>
<accession>A0AAV3QN01</accession>
<comment type="caution">
    <text evidence="3">The sequence shown here is derived from an EMBL/GenBank/DDBJ whole genome shotgun (WGS) entry which is preliminary data.</text>
</comment>
<dbReference type="InterPro" id="IPR054722">
    <property type="entry name" value="PolX-like_BBD"/>
</dbReference>
<evidence type="ECO:0008006" key="5">
    <source>
        <dbReference type="Google" id="ProtNLM"/>
    </source>
</evidence>
<organism evidence="3 4">
    <name type="scientific">Lithospermum erythrorhizon</name>
    <name type="common">Purple gromwell</name>
    <name type="synonym">Lithospermum officinale var. erythrorhizon</name>
    <dbReference type="NCBI Taxonomy" id="34254"/>
    <lineage>
        <taxon>Eukaryota</taxon>
        <taxon>Viridiplantae</taxon>
        <taxon>Streptophyta</taxon>
        <taxon>Embryophyta</taxon>
        <taxon>Tracheophyta</taxon>
        <taxon>Spermatophyta</taxon>
        <taxon>Magnoliopsida</taxon>
        <taxon>eudicotyledons</taxon>
        <taxon>Gunneridae</taxon>
        <taxon>Pentapetalae</taxon>
        <taxon>asterids</taxon>
        <taxon>lamiids</taxon>
        <taxon>Boraginales</taxon>
        <taxon>Boraginaceae</taxon>
        <taxon>Boraginoideae</taxon>
        <taxon>Lithospermeae</taxon>
        <taxon>Lithospermum</taxon>
    </lineage>
</organism>
<gene>
    <name evidence="3" type="ORF">LIER_20836</name>
</gene>
<sequence>MGNDHACKTFRVSTIRVKMHDGTIITLNNVRHIPELRKNLISLGLLEKNGCKIVLEDGVLKVVRGSLVVMKGVRHGNLYPLIGTTVTGDLTIGVVGHKEQTECTRIWHMCLGHMSENGLSLLSGQGLLKNMKKSQMEFCEHCVYGKSHRAKFYTSKHKSGLLDYVHTNV</sequence>
<evidence type="ECO:0000313" key="4">
    <source>
        <dbReference type="Proteomes" id="UP001454036"/>
    </source>
</evidence>
<dbReference type="Pfam" id="PF13976">
    <property type="entry name" value="gag_pre-integrs"/>
    <property type="match status" value="1"/>
</dbReference>
<dbReference type="InterPro" id="IPR025724">
    <property type="entry name" value="GAG-pre-integrase_dom"/>
</dbReference>
<evidence type="ECO:0000259" key="1">
    <source>
        <dbReference type="Pfam" id="PF13976"/>
    </source>
</evidence>
<dbReference type="PANTHER" id="PTHR47592">
    <property type="entry name" value="PBF68 PROTEIN"/>
    <property type="match status" value="1"/>
</dbReference>
<proteinExistence type="predicted"/>
<feature type="domain" description="GAG-pre-integrase" evidence="1">
    <location>
        <begin position="77"/>
        <end position="147"/>
    </location>
</feature>
<dbReference type="EMBL" id="BAABME010005373">
    <property type="protein sequence ID" value="GAA0165430.1"/>
    <property type="molecule type" value="Genomic_DNA"/>
</dbReference>
<evidence type="ECO:0000313" key="3">
    <source>
        <dbReference type="EMBL" id="GAA0165430.1"/>
    </source>
</evidence>
<reference evidence="3 4" key="1">
    <citation type="submission" date="2024-01" db="EMBL/GenBank/DDBJ databases">
        <title>The complete chloroplast genome sequence of Lithospermum erythrorhizon: insights into the phylogenetic relationship among Boraginaceae species and the maternal lineages of purple gromwells.</title>
        <authorList>
            <person name="Okada T."/>
            <person name="Watanabe K."/>
        </authorList>
    </citation>
    <scope>NUCLEOTIDE SEQUENCE [LARGE SCALE GENOMIC DNA]</scope>
</reference>
<dbReference type="PANTHER" id="PTHR47592:SF27">
    <property type="entry name" value="OS08G0421700 PROTEIN"/>
    <property type="match status" value="1"/>
</dbReference>
<dbReference type="Proteomes" id="UP001454036">
    <property type="component" value="Unassembled WGS sequence"/>
</dbReference>
<evidence type="ECO:0000259" key="2">
    <source>
        <dbReference type="Pfam" id="PF22936"/>
    </source>
</evidence>
<feature type="domain" description="Retrovirus-related Pol polyprotein from transposon TNT 1-94-like beta-barrel" evidence="2">
    <location>
        <begin position="1"/>
        <end position="51"/>
    </location>
</feature>
<dbReference type="Pfam" id="PF22936">
    <property type="entry name" value="Pol_BBD"/>
    <property type="match status" value="1"/>
</dbReference>